<evidence type="ECO:0000313" key="2">
    <source>
        <dbReference type="Proteomes" id="UP000450457"/>
    </source>
</evidence>
<proteinExistence type="predicted"/>
<gene>
    <name evidence="1" type="ORF">GLW00_15925</name>
</gene>
<dbReference type="Proteomes" id="UP000450457">
    <property type="component" value="Unassembled WGS sequence"/>
</dbReference>
<comment type="caution">
    <text evidence="1">The sequence shown here is derived from an EMBL/GenBank/DDBJ whole genome shotgun (WGS) entry which is preliminary data.</text>
</comment>
<reference evidence="1 2" key="1">
    <citation type="submission" date="2019-11" db="EMBL/GenBank/DDBJ databases">
        <title>Genome sequences of 17 halophilic strains isolated from different environments.</title>
        <authorList>
            <person name="Furrow R.E."/>
        </authorList>
    </citation>
    <scope>NUCLEOTIDE SEQUENCE [LARGE SCALE GENOMIC DNA]</scope>
    <source>
        <strain evidence="1 2">SL-4</strain>
    </source>
</reference>
<dbReference type="RefSeq" id="WP_160915710.1">
    <property type="nucleotide sequence ID" value="NZ_WMFA01000008.1"/>
</dbReference>
<accession>A0A845FEY6</accession>
<name>A0A845FEY6_9BACI</name>
<sequence>MKKMYSFLILLGIFALIGYMESPRMKPEEPSHYPISTEESETEAVAQEEHDTPMNLELELVYEGTKVVDGTKVEAYREYEVYKDRDGKVLNRIPTTHYNYLKYENQ</sequence>
<dbReference type="AlphaFoldDB" id="A0A845FEY6"/>
<dbReference type="GeneID" id="78008498"/>
<evidence type="ECO:0000313" key="1">
    <source>
        <dbReference type="EMBL" id="MYL72334.1"/>
    </source>
</evidence>
<protein>
    <submittedName>
        <fullName evidence="1">Uncharacterized protein</fullName>
    </submittedName>
</protein>
<dbReference type="EMBL" id="WMFA01000008">
    <property type="protein sequence ID" value="MYL72334.1"/>
    <property type="molecule type" value="Genomic_DNA"/>
</dbReference>
<organism evidence="1 2">
    <name type="scientific">Halobacillus litoralis</name>
    <dbReference type="NCBI Taxonomy" id="45668"/>
    <lineage>
        <taxon>Bacteria</taxon>
        <taxon>Bacillati</taxon>
        <taxon>Bacillota</taxon>
        <taxon>Bacilli</taxon>
        <taxon>Bacillales</taxon>
        <taxon>Bacillaceae</taxon>
        <taxon>Halobacillus</taxon>
    </lineage>
</organism>
<dbReference type="OrthoDB" id="2655258at2"/>